<gene>
    <name evidence="1" type="ORF">TH63_13315</name>
</gene>
<keyword evidence="2" id="KW-1185">Reference proteome</keyword>
<evidence type="ECO:0000313" key="2">
    <source>
        <dbReference type="Proteomes" id="UP000036458"/>
    </source>
</evidence>
<dbReference type="Proteomes" id="UP000036458">
    <property type="component" value="Chromosome"/>
</dbReference>
<proteinExistence type="predicted"/>
<sequence length="356" mass="40024">MYQQSIGPVNFFLGLLCFLLWGCVDPVDLKPTQTVKYLAVQGLITDEPGPYTVNVRMTVPYGRPTGIKEEGLRGAQVVITDERGAHEVLREHGLGIFKTSPTGMRGRVGGVYTLSVTLKDGRNYQSTAEVLAPVAPIEELELDFQRKPVFDQGPEPIANQRFEAFVRTKDPGNAKNFYRWEWKAIYEVSTQPWDYEEVPPRGSFPIPKPKKCCQTCWVYDTTNLMVVGEDRLFNGNTFRKPVGIVPLTGETINVRLRVEAVQYSLSETGYDFWEDFIAQSRSVGSVLDPPPANAKGNVRNLANPEEPVFGYFGASAVTRKAVFVKREEVPQVPGLLKYPDDCRTIKFSSEIRPSFW</sequence>
<accession>A0A0H4VRI3</accession>
<evidence type="ECO:0000313" key="1">
    <source>
        <dbReference type="EMBL" id="AKQ46379.1"/>
    </source>
</evidence>
<dbReference type="STRING" id="1379910.TH63_13315"/>
<organism evidence="1 2">
    <name type="scientific">Rufibacter radiotolerans</name>
    <dbReference type="NCBI Taxonomy" id="1379910"/>
    <lineage>
        <taxon>Bacteria</taxon>
        <taxon>Pseudomonadati</taxon>
        <taxon>Bacteroidota</taxon>
        <taxon>Cytophagia</taxon>
        <taxon>Cytophagales</taxon>
        <taxon>Hymenobacteraceae</taxon>
        <taxon>Rufibacter</taxon>
    </lineage>
</organism>
<reference evidence="1 2" key="1">
    <citation type="submission" date="2015-01" db="EMBL/GenBank/DDBJ databases">
        <title>Rufibacter sp./DG31D/ whole genome sequencing.</title>
        <authorList>
            <person name="Kim M.K."/>
            <person name="Srinivasan S."/>
            <person name="Lee J.-J."/>
        </authorList>
    </citation>
    <scope>NUCLEOTIDE SEQUENCE [LARGE SCALE GENOMIC DNA]</scope>
    <source>
        <strain evidence="1 2">DG31D</strain>
    </source>
</reference>
<dbReference type="KEGG" id="ruf:TH63_13315"/>
<protein>
    <recommendedName>
        <fullName evidence="3">DUF4249 domain-containing protein</fullName>
    </recommendedName>
</protein>
<dbReference type="RefSeq" id="WP_048921371.1">
    <property type="nucleotide sequence ID" value="NZ_CP010777.1"/>
</dbReference>
<dbReference type="Pfam" id="PF14054">
    <property type="entry name" value="DUF4249"/>
    <property type="match status" value="1"/>
</dbReference>
<dbReference type="OrthoDB" id="922982at2"/>
<evidence type="ECO:0008006" key="3">
    <source>
        <dbReference type="Google" id="ProtNLM"/>
    </source>
</evidence>
<dbReference type="EMBL" id="CP010777">
    <property type="protein sequence ID" value="AKQ46379.1"/>
    <property type="molecule type" value="Genomic_DNA"/>
</dbReference>
<dbReference type="InterPro" id="IPR025345">
    <property type="entry name" value="DUF4249"/>
</dbReference>
<dbReference type="AlphaFoldDB" id="A0A0H4VRI3"/>
<dbReference type="PATRIC" id="fig|1379910.4.peg.2892"/>
<name>A0A0H4VRI3_9BACT</name>